<evidence type="ECO:0000256" key="7">
    <source>
        <dbReference type="ARBA" id="ARBA00023136"/>
    </source>
</evidence>
<evidence type="ECO:0000256" key="6">
    <source>
        <dbReference type="ARBA" id="ARBA00023078"/>
    </source>
</evidence>
<evidence type="ECO:0000256" key="4">
    <source>
        <dbReference type="ARBA" id="ARBA00022640"/>
    </source>
</evidence>
<organism evidence="10">
    <name type="scientific">Physcomitrium patens</name>
    <name type="common">Spreading-leaved earth moss</name>
    <name type="synonym">Physcomitrella patens</name>
    <dbReference type="NCBI Taxonomy" id="3218"/>
    <lineage>
        <taxon>Eukaryota</taxon>
        <taxon>Viridiplantae</taxon>
        <taxon>Streptophyta</taxon>
        <taxon>Embryophyta</taxon>
        <taxon>Bryophyta</taxon>
        <taxon>Bryophytina</taxon>
        <taxon>Bryopsida</taxon>
        <taxon>Funariidae</taxon>
        <taxon>Funariales</taxon>
        <taxon>Funariaceae</taxon>
        <taxon>Physcomitrium</taxon>
    </lineage>
</organism>
<evidence type="ECO:0000256" key="8">
    <source>
        <dbReference type="ARBA" id="ARBA00023276"/>
    </source>
</evidence>
<keyword evidence="4" id="KW-0934">Plastid</keyword>
<reference evidence="11" key="3">
    <citation type="submission" date="2020-12" db="UniProtKB">
        <authorList>
            <consortium name="EnsemblPlants"/>
        </authorList>
    </citation>
    <scope>IDENTIFICATION</scope>
</reference>
<keyword evidence="12" id="KW-1185">Reference proteome</keyword>
<dbReference type="Gramene" id="Pp3c6_20260V3.1">
    <property type="protein sequence ID" value="Pp3c6_20260V3.1"/>
    <property type="gene ID" value="Pp3c6_20260"/>
</dbReference>
<name>A0A2K1KGE2_PHYPA</name>
<keyword evidence="7" id="KW-0472">Membrane</keyword>
<dbReference type="Pfam" id="PF05757">
    <property type="entry name" value="PsbQ"/>
    <property type="match status" value="1"/>
</dbReference>
<evidence type="ECO:0000256" key="3">
    <source>
        <dbReference type="ARBA" id="ARBA00022531"/>
    </source>
</evidence>
<dbReference type="GO" id="GO:0019898">
    <property type="term" value="C:extrinsic component of membrane"/>
    <property type="evidence" value="ECO:0007669"/>
    <property type="project" value="InterPro"/>
</dbReference>
<dbReference type="SUPFAM" id="SSF101112">
    <property type="entry name" value="Oxygen-evolving enhancer protein 3"/>
    <property type="match status" value="1"/>
</dbReference>
<dbReference type="GO" id="GO:0005509">
    <property type="term" value="F:calcium ion binding"/>
    <property type="evidence" value="ECO:0007669"/>
    <property type="project" value="InterPro"/>
</dbReference>
<dbReference type="GO" id="GO:0009654">
    <property type="term" value="C:photosystem II oxygen evolving complex"/>
    <property type="evidence" value="ECO:0007669"/>
    <property type="project" value="InterPro"/>
</dbReference>
<keyword evidence="3" id="KW-0602">Photosynthesis</keyword>
<dbReference type="AlphaFoldDB" id="A0A2K1KGE2"/>
<dbReference type="PANTHER" id="PTHR33399:SF3">
    <property type="entry name" value="OXYGEN-EVOLVING ENHANCER PROTEIN 3-1, CHLOROPLASTIC"/>
    <property type="match status" value="1"/>
</dbReference>
<accession>A0A2K1KGE2</accession>
<evidence type="ECO:0000313" key="12">
    <source>
        <dbReference type="Proteomes" id="UP000006727"/>
    </source>
</evidence>
<evidence type="ECO:0000256" key="5">
    <source>
        <dbReference type="ARBA" id="ARBA00022946"/>
    </source>
</evidence>
<comment type="subcellular location">
    <subcellularLocation>
        <location evidence="1">Plastid</location>
        <location evidence="1">Chloroplast thylakoid membrane</location>
    </subcellularLocation>
</comment>
<evidence type="ECO:0000313" key="11">
    <source>
        <dbReference type="EnsemblPlants" id="Pp3c6_20260V3.1"/>
    </source>
</evidence>
<proteinExistence type="inferred from homology"/>
<dbReference type="InterPro" id="IPR054099">
    <property type="entry name" value="PSII_PsbQ_pln"/>
</dbReference>
<gene>
    <name evidence="10" type="ORF">PHYPA_009235</name>
</gene>
<comment type="similarity">
    <text evidence="9">Belongs to the PsbQ family.</text>
</comment>
<dbReference type="Gene3D" id="1.20.120.290">
    <property type="entry name" value="Oxygen-evolving enhancer protein 3 (PsbQ), four-helix up-down bundle"/>
    <property type="match status" value="1"/>
</dbReference>
<sequence>MKRVLMRARSSWSHLHRYQADSLVLITPIRRGTDLPLRERFFIQALSPADAAQRAKFSAQDMKKVKSLIDKNAWSFVQNGLRSSAGYLRYDLNTVITSKPKEERKSFKALSAKLFDSLNAPLARAFSLRAVPTRIFGRQSSTRGVSQLFLAISEPNLQGCLLRMVKQNHLANCPCGRFTVFNQWHGDDTVSTDKLLRYECDTNLHLGFYRFWSLQSNGRCS</sequence>
<evidence type="ECO:0000313" key="10">
    <source>
        <dbReference type="EMBL" id="PNR52860.1"/>
    </source>
</evidence>
<dbReference type="InParanoid" id="A0A2K1KGE2"/>
<dbReference type="GO" id="GO:0009535">
    <property type="term" value="C:chloroplast thylakoid membrane"/>
    <property type="evidence" value="ECO:0007669"/>
    <property type="project" value="UniProtKB-SubCell"/>
</dbReference>
<dbReference type="EMBL" id="ABEU02000006">
    <property type="protein sequence ID" value="PNR52860.1"/>
    <property type="molecule type" value="Genomic_DNA"/>
</dbReference>
<dbReference type="EnsemblPlants" id="Pp3c6_20260V3.1">
    <property type="protein sequence ID" value="Pp3c6_20260V3.1"/>
    <property type="gene ID" value="Pp3c6_20260"/>
</dbReference>
<keyword evidence="2" id="KW-0150">Chloroplast</keyword>
<dbReference type="PANTHER" id="PTHR33399">
    <property type="entry name" value="OXYGEN-EVOLVING ENHANCER PROTEIN 3-1, CHLOROPLASTIC"/>
    <property type="match status" value="1"/>
</dbReference>
<dbReference type="InterPro" id="IPR008797">
    <property type="entry name" value="PSII_PsbQ"/>
</dbReference>
<reference evidence="10 12" key="1">
    <citation type="journal article" date="2008" name="Science">
        <title>The Physcomitrella genome reveals evolutionary insights into the conquest of land by plants.</title>
        <authorList>
            <person name="Rensing S."/>
            <person name="Lang D."/>
            <person name="Zimmer A."/>
            <person name="Terry A."/>
            <person name="Salamov A."/>
            <person name="Shapiro H."/>
            <person name="Nishiyama T."/>
            <person name="Perroud P.-F."/>
            <person name="Lindquist E."/>
            <person name="Kamisugi Y."/>
            <person name="Tanahashi T."/>
            <person name="Sakakibara K."/>
            <person name="Fujita T."/>
            <person name="Oishi K."/>
            <person name="Shin-I T."/>
            <person name="Kuroki Y."/>
            <person name="Toyoda A."/>
            <person name="Suzuki Y."/>
            <person name="Hashimoto A."/>
            <person name="Yamaguchi K."/>
            <person name="Sugano A."/>
            <person name="Kohara Y."/>
            <person name="Fujiyama A."/>
            <person name="Anterola A."/>
            <person name="Aoki S."/>
            <person name="Ashton N."/>
            <person name="Barbazuk W.B."/>
            <person name="Barker E."/>
            <person name="Bennetzen J."/>
            <person name="Bezanilla M."/>
            <person name="Blankenship R."/>
            <person name="Cho S.H."/>
            <person name="Dutcher S."/>
            <person name="Estelle M."/>
            <person name="Fawcett J.A."/>
            <person name="Gundlach H."/>
            <person name="Hanada K."/>
            <person name="Heyl A."/>
            <person name="Hicks K.A."/>
            <person name="Hugh J."/>
            <person name="Lohr M."/>
            <person name="Mayer K."/>
            <person name="Melkozernov A."/>
            <person name="Murata T."/>
            <person name="Nelson D."/>
            <person name="Pils B."/>
            <person name="Prigge M."/>
            <person name="Reiss B."/>
            <person name="Renner T."/>
            <person name="Rombauts S."/>
            <person name="Rushton P."/>
            <person name="Sanderfoot A."/>
            <person name="Schween G."/>
            <person name="Shiu S.-H."/>
            <person name="Stueber K."/>
            <person name="Theodoulou F.L."/>
            <person name="Tu H."/>
            <person name="Van de Peer Y."/>
            <person name="Verrier P.J."/>
            <person name="Waters E."/>
            <person name="Wood A."/>
            <person name="Yang L."/>
            <person name="Cove D."/>
            <person name="Cuming A."/>
            <person name="Hasebe M."/>
            <person name="Lucas S."/>
            <person name="Mishler D.B."/>
            <person name="Reski R."/>
            <person name="Grigoriev I."/>
            <person name="Quatrano R.S."/>
            <person name="Boore J.L."/>
        </authorList>
    </citation>
    <scope>NUCLEOTIDE SEQUENCE [LARGE SCALE GENOMIC DNA]</scope>
    <source>
        <strain evidence="11 12">cv. Gransden 2004</strain>
    </source>
</reference>
<keyword evidence="5" id="KW-0809">Transit peptide</keyword>
<dbReference type="EnsemblPlants" id="Pp3c6_20270V3.1">
    <property type="protein sequence ID" value="Pp3c6_20270V3.1"/>
    <property type="gene ID" value="Pp3c6_20270"/>
</dbReference>
<reference evidence="10 12" key="2">
    <citation type="journal article" date="2018" name="Plant J.">
        <title>The Physcomitrella patens chromosome-scale assembly reveals moss genome structure and evolution.</title>
        <authorList>
            <person name="Lang D."/>
            <person name="Ullrich K.K."/>
            <person name="Murat F."/>
            <person name="Fuchs J."/>
            <person name="Jenkins J."/>
            <person name="Haas F.B."/>
            <person name="Piednoel M."/>
            <person name="Gundlach H."/>
            <person name="Van Bel M."/>
            <person name="Meyberg R."/>
            <person name="Vives C."/>
            <person name="Morata J."/>
            <person name="Symeonidi A."/>
            <person name="Hiss M."/>
            <person name="Muchero W."/>
            <person name="Kamisugi Y."/>
            <person name="Saleh O."/>
            <person name="Blanc G."/>
            <person name="Decker E.L."/>
            <person name="van Gessel N."/>
            <person name="Grimwood J."/>
            <person name="Hayes R.D."/>
            <person name="Graham S.W."/>
            <person name="Gunter L.E."/>
            <person name="McDaniel S.F."/>
            <person name="Hoernstein S.N.W."/>
            <person name="Larsson A."/>
            <person name="Li F.W."/>
            <person name="Perroud P.F."/>
            <person name="Phillips J."/>
            <person name="Ranjan P."/>
            <person name="Rokshar D.S."/>
            <person name="Rothfels C.J."/>
            <person name="Schneider L."/>
            <person name="Shu S."/>
            <person name="Stevenson D.W."/>
            <person name="Thummler F."/>
            <person name="Tillich M."/>
            <person name="Villarreal Aguilar J.C."/>
            <person name="Widiez T."/>
            <person name="Wong G.K."/>
            <person name="Wymore A."/>
            <person name="Zhang Y."/>
            <person name="Zimmer A.D."/>
            <person name="Quatrano R.S."/>
            <person name="Mayer K.F.X."/>
            <person name="Goodstein D."/>
            <person name="Casacuberta J.M."/>
            <person name="Vandepoele K."/>
            <person name="Reski R."/>
            <person name="Cuming A.C."/>
            <person name="Tuskan G.A."/>
            <person name="Maumus F."/>
            <person name="Salse J."/>
            <person name="Schmutz J."/>
            <person name="Rensing S.A."/>
        </authorList>
    </citation>
    <scope>NUCLEOTIDE SEQUENCE [LARGE SCALE GENOMIC DNA]</scope>
    <source>
        <strain evidence="11 12">cv. Gransden 2004</strain>
    </source>
</reference>
<protein>
    <submittedName>
        <fullName evidence="10 11">Uncharacterized protein</fullName>
    </submittedName>
</protein>
<evidence type="ECO:0000256" key="1">
    <source>
        <dbReference type="ARBA" id="ARBA00004334"/>
    </source>
</evidence>
<dbReference type="GO" id="GO:0009507">
    <property type="term" value="C:chloroplast"/>
    <property type="evidence" value="ECO:0000318"/>
    <property type="project" value="GO_Central"/>
</dbReference>
<evidence type="ECO:0000256" key="2">
    <source>
        <dbReference type="ARBA" id="ARBA00022528"/>
    </source>
</evidence>
<dbReference type="InterPro" id="IPR023222">
    <property type="entry name" value="PsbQ-like_dom_sf"/>
</dbReference>
<dbReference type="STRING" id="3218.A0A2K1KGE2"/>
<dbReference type="Proteomes" id="UP000006727">
    <property type="component" value="Chromosome 6"/>
</dbReference>
<dbReference type="GO" id="GO:0009767">
    <property type="term" value="P:photosynthetic electron transport chain"/>
    <property type="evidence" value="ECO:0000318"/>
    <property type="project" value="GO_Central"/>
</dbReference>
<dbReference type="Gramene" id="Pp3c6_20270V3.1">
    <property type="protein sequence ID" value="Pp3c6_20270V3.1"/>
    <property type="gene ID" value="Pp3c6_20270"/>
</dbReference>
<keyword evidence="6" id="KW-0793">Thylakoid</keyword>
<keyword evidence="8" id="KW-0604">Photosystem II</keyword>
<evidence type="ECO:0000256" key="9">
    <source>
        <dbReference type="ARBA" id="ARBA00035649"/>
    </source>
</evidence>